<gene>
    <name evidence="2" type="ORF">BTMF_LOCUS6125</name>
</gene>
<evidence type="ECO:0000313" key="3">
    <source>
        <dbReference type="Proteomes" id="UP000280834"/>
    </source>
</evidence>
<protein>
    <submittedName>
        <fullName evidence="4">Secreted protein</fullName>
    </submittedName>
</protein>
<evidence type="ECO:0000256" key="1">
    <source>
        <dbReference type="SAM" id="SignalP"/>
    </source>
</evidence>
<sequence length="76" mass="9015">MIIVFWSINLGIFHFASVKFLHSSLNEFKEEQTIRPHLMKHCSDIFQCSIFLWCNQQYITLARFDCCICMHLVSLS</sequence>
<feature type="signal peptide" evidence="1">
    <location>
        <begin position="1"/>
        <end position="18"/>
    </location>
</feature>
<evidence type="ECO:0000313" key="2">
    <source>
        <dbReference type="EMBL" id="VDO20933.1"/>
    </source>
</evidence>
<evidence type="ECO:0000313" key="4">
    <source>
        <dbReference type="WBParaSite" id="BTMF_0000802601-mRNA-1"/>
    </source>
</evidence>
<feature type="chain" id="PRO_5043130657" evidence="1">
    <location>
        <begin position="19"/>
        <end position="76"/>
    </location>
</feature>
<accession>A0A0R3QKB4</accession>
<name>A0A0R3QKB4_9BILA</name>
<keyword evidence="1" id="KW-0732">Signal</keyword>
<dbReference type="AlphaFoldDB" id="A0A0R3QKB4"/>
<proteinExistence type="predicted"/>
<reference evidence="2 3" key="2">
    <citation type="submission" date="2018-11" db="EMBL/GenBank/DDBJ databases">
        <authorList>
            <consortium name="Pathogen Informatics"/>
        </authorList>
    </citation>
    <scope>NUCLEOTIDE SEQUENCE [LARGE SCALE GENOMIC DNA]</scope>
</reference>
<dbReference type="WBParaSite" id="BTMF_0000802601-mRNA-1">
    <property type="protein sequence ID" value="BTMF_0000802601-mRNA-1"/>
    <property type="gene ID" value="BTMF_0000802601"/>
</dbReference>
<keyword evidence="3" id="KW-1185">Reference proteome</keyword>
<reference evidence="4" key="1">
    <citation type="submission" date="2017-02" db="UniProtKB">
        <authorList>
            <consortium name="WormBaseParasite"/>
        </authorList>
    </citation>
    <scope>IDENTIFICATION</scope>
</reference>
<dbReference type="EMBL" id="UZAG01015502">
    <property type="protein sequence ID" value="VDO20933.1"/>
    <property type="molecule type" value="Genomic_DNA"/>
</dbReference>
<organism evidence="4">
    <name type="scientific">Brugia timori</name>
    <dbReference type="NCBI Taxonomy" id="42155"/>
    <lineage>
        <taxon>Eukaryota</taxon>
        <taxon>Metazoa</taxon>
        <taxon>Ecdysozoa</taxon>
        <taxon>Nematoda</taxon>
        <taxon>Chromadorea</taxon>
        <taxon>Rhabditida</taxon>
        <taxon>Spirurina</taxon>
        <taxon>Spiruromorpha</taxon>
        <taxon>Filarioidea</taxon>
        <taxon>Onchocercidae</taxon>
        <taxon>Brugia</taxon>
    </lineage>
</organism>
<dbReference type="Proteomes" id="UP000280834">
    <property type="component" value="Unassembled WGS sequence"/>
</dbReference>